<proteinExistence type="inferred from homology"/>
<evidence type="ECO:0000256" key="1">
    <source>
        <dbReference type="ARBA" id="ARBA00012838"/>
    </source>
</evidence>
<dbReference type="EC" id="6.1.1.10" evidence="1"/>
<dbReference type="AlphaFoldDB" id="A0A126UZA3"/>
<dbReference type="GO" id="GO:0005524">
    <property type="term" value="F:ATP binding"/>
    <property type="evidence" value="ECO:0007669"/>
    <property type="project" value="UniProtKB-KW"/>
</dbReference>
<keyword evidence="10" id="KW-1185">Reference proteome</keyword>
<keyword evidence="5 7" id="KW-0648">Protein biosynthesis</keyword>
<dbReference type="OrthoDB" id="9810191at2"/>
<dbReference type="InterPro" id="IPR033911">
    <property type="entry name" value="MetRS_core"/>
</dbReference>
<evidence type="ECO:0000256" key="7">
    <source>
        <dbReference type="RuleBase" id="RU363039"/>
    </source>
</evidence>
<gene>
    <name evidence="9" type="ORF">RC74_09110</name>
</gene>
<dbReference type="STRING" id="1579316.RC74_09110"/>
<sequence>MTKSYVTTPIYYVNAAPHLGHAHTTVMCDILIRNRKANGVETRFSTGCDEHGQKNQESAEKLGLPVDEYLDLRSAEFKKAFDLLNVDYDYFVRTSRPFHKERVAQMEQSMMDAGLIIKKEYSGIYCKGCEQFKTDSDLNEDGQCLDHSNLFVEEITEANYFFPMEPFRQRLLDHIAENPDFVQPQKFLTELKNMLKDPLEDLCISRPKSRVSLGVELPFDSDYVTYVWFDALINYLTNLGWPDNNYQDYWAEVEHVIGKDILKTHGVYWPIILMGMGETLPKKLSVHGHWLGSGGVKMSKSLGNVVDPLVVVEKFGADALRYYLARHMRAENDSQISVELIQTAYNGELGNKVGNLLSRAAKFASDRLDGKVPSKGALTAEDEAARAAAMKAALGFANVFKLAEISSRTEALIMAADDLNTYFTEQAPWKLLKDPETEARGQTVLYVTLDSLRVLLEAFRQIIPVSADKALAILDCPIEEGTVWVPKLDRLQSGAQFGEVIPLFPRIAD</sequence>
<dbReference type="InterPro" id="IPR023457">
    <property type="entry name" value="Met-tRNA_synth_2"/>
</dbReference>
<reference evidence="9 10" key="1">
    <citation type="submission" date="2016-02" db="EMBL/GenBank/DDBJ databases">
        <title>Complete genome sequence of Halocynthiibacter arcticus PAMC 20958t from arctic marine sediment.</title>
        <authorList>
            <person name="Lee Y.M."/>
            <person name="Baek K."/>
            <person name="Lee H.K."/>
            <person name="Shin S.C."/>
        </authorList>
    </citation>
    <scope>NUCLEOTIDE SEQUENCE [LARGE SCALE GENOMIC DNA]</scope>
    <source>
        <strain evidence="9">PAMC 20958</strain>
    </source>
</reference>
<dbReference type="CDD" id="cd00814">
    <property type="entry name" value="MetRS_core"/>
    <property type="match status" value="1"/>
</dbReference>
<dbReference type="InterPro" id="IPR009080">
    <property type="entry name" value="tRNAsynth_Ia_anticodon-bd"/>
</dbReference>
<evidence type="ECO:0000313" key="10">
    <source>
        <dbReference type="Proteomes" id="UP000070371"/>
    </source>
</evidence>
<dbReference type="PANTHER" id="PTHR43326">
    <property type="entry name" value="METHIONYL-TRNA SYNTHETASE"/>
    <property type="match status" value="1"/>
</dbReference>
<evidence type="ECO:0000313" key="9">
    <source>
        <dbReference type="EMBL" id="AML51391.1"/>
    </source>
</evidence>
<keyword evidence="3 7" id="KW-0547">Nucleotide-binding</keyword>
<keyword evidence="4 7" id="KW-0067">ATP-binding</keyword>
<feature type="domain" description="Methionyl/Leucyl tRNA synthetase" evidence="8">
    <location>
        <begin position="5"/>
        <end position="360"/>
    </location>
</feature>
<dbReference type="Gene3D" id="1.10.730.10">
    <property type="entry name" value="Isoleucyl-tRNA Synthetase, Domain 1"/>
    <property type="match status" value="1"/>
</dbReference>
<organism evidence="9 10">
    <name type="scientific">Falsihalocynthiibacter arcticus</name>
    <dbReference type="NCBI Taxonomy" id="1579316"/>
    <lineage>
        <taxon>Bacteria</taxon>
        <taxon>Pseudomonadati</taxon>
        <taxon>Pseudomonadota</taxon>
        <taxon>Alphaproteobacteria</taxon>
        <taxon>Rhodobacterales</taxon>
        <taxon>Roseobacteraceae</taxon>
        <taxon>Falsihalocynthiibacter</taxon>
    </lineage>
</organism>
<dbReference type="Pfam" id="PF09334">
    <property type="entry name" value="tRNA-synt_1g"/>
    <property type="match status" value="1"/>
</dbReference>
<dbReference type="Proteomes" id="UP000070371">
    <property type="component" value="Chromosome"/>
</dbReference>
<dbReference type="FunFam" id="2.170.220.10:FF:000003">
    <property type="entry name" value="Methionine--tRNA ligase"/>
    <property type="match status" value="1"/>
</dbReference>
<dbReference type="InterPro" id="IPR015413">
    <property type="entry name" value="Methionyl/Leucyl_tRNA_Synth"/>
</dbReference>
<name>A0A126UZA3_9RHOB</name>
<dbReference type="Gene3D" id="2.170.220.10">
    <property type="match status" value="1"/>
</dbReference>
<evidence type="ECO:0000259" key="8">
    <source>
        <dbReference type="Pfam" id="PF09334"/>
    </source>
</evidence>
<dbReference type="SUPFAM" id="SSF47323">
    <property type="entry name" value="Anticodon-binding domain of a subclass of class I aminoacyl-tRNA synthetases"/>
    <property type="match status" value="1"/>
</dbReference>
<dbReference type="KEGG" id="hat:RC74_09110"/>
<evidence type="ECO:0000256" key="2">
    <source>
        <dbReference type="ARBA" id="ARBA00022598"/>
    </source>
</evidence>
<dbReference type="Gene3D" id="3.40.50.620">
    <property type="entry name" value="HUPs"/>
    <property type="match status" value="1"/>
</dbReference>
<dbReference type="InterPro" id="IPR014729">
    <property type="entry name" value="Rossmann-like_a/b/a_fold"/>
</dbReference>
<evidence type="ECO:0000256" key="3">
    <source>
        <dbReference type="ARBA" id="ARBA00022741"/>
    </source>
</evidence>
<evidence type="ECO:0000256" key="4">
    <source>
        <dbReference type="ARBA" id="ARBA00022840"/>
    </source>
</evidence>
<dbReference type="PRINTS" id="PR01041">
    <property type="entry name" value="TRNASYNTHMET"/>
</dbReference>
<dbReference type="EMBL" id="CP014327">
    <property type="protein sequence ID" value="AML51391.1"/>
    <property type="molecule type" value="Genomic_DNA"/>
</dbReference>
<accession>A0A126UZA3</accession>
<dbReference type="GO" id="GO:0006431">
    <property type="term" value="P:methionyl-tRNA aminoacylation"/>
    <property type="evidence" value="ECO:0007669"/>
    <property type="project" value="InterPro"/>
</dbReference>
<dbReference type="RefSeq" id="WP_039001981.1">
    <property type="nucleotide sequence ID" value="NZ_CP014327.1"/>
</dbReference>
<comment type="similarity">
    <text evidence="7">Belongs to the class-I aminoacyl-tRNA synthetase family.</text>
</comment>
<evidence type="ECO:0000256" key="6">
    <source>
        <dbReference type="ARBA" id="ARBA00023146"/>
    </source>
</evidence>
<keyword evidence="2 7" id="KW-0436">Ligase</keyword>
<dbReference type="GO" id="GO:0004825">
    <property type="term" value="F:methionine-tRNA ligase activity"/>
    <property type="evidence" value="ECO:0007669"/>
    <property type="project" value="UniProtKB-EC"/>
</dbReference>
<keyword evidence="6 7" id="KW-0030">Aminoacyl-tRNA synthetase</keyword>
<protein>
    <recommendedName>
        <fullName evidence="1">methionine--tRNA ligase</fullName>
        <ecNumber evidence="1">6.1.1.10</ecNumber>
    </recommendedName>
</protein>
<dbReference type="PANTHER" id="PTHR43326:SF1">
    <property type="entry name" value="METHIONINE--TRNA LIGASE, MITOCHONDRIAL"/>
    <property type="match status" value="1"/>
</dbReference>
<evidence type="ECO:0000256" key="5">
    <source>
        <dbReference type="ARBA" id="ARBA00022917"/>
    </source>
</evidence>
<dbReference type="SUPFAM" id="SSF52374">
    <property type="entry name" value="Nucleotidylyl transferase"/>
    <property type="match status" value="1"/>
</dbReference>